<evidence type="ECO:0000313" key="2">
    <source>
        <dbReference type="Proteomes" id="UP000054618"/>
    </source>
</evidence>
<organism evidence="1 2">
    <name type="scientific">Legionella quinlivanii</name>
    <dbReference type="NCBI Taxonomy" id="45073"/>
    <lineage>
        <taxon>Bacteria</taxon>
        <taxon>Pseudomonadati</taxon>
        <taxon>Pseudomonadota</taxon>
        <taxon>Gammaproteobacteria</taxon>
        <taxon>Legionellales</taxon>
        <taxon>Legionellaceae</taxon>
        <taxon>Legionella</taxon>
    </lineage>
</organism>
<dbReference type="AlphaFoldDB" id="A0A0W0XPG6"/>
<gene>
    <name evidence="1" type="ORF">Lqui_2464</name>
</gene>
<protein>
    <submittedName>
        <fullName evidence="1">Uncharacterized protein</fullName>
    </submittedName>
</protein>
<dbReference type="Proteomes" id="UP000054618">
    <property type="component" value="Unassembled WGS sequence"/>
</dbReference>
<accession>A0A0W0XPG6</accession>
<dbReference type="OrthoDB" id="5647309at2"/>
<dbReference type="PATRIC" id="fig|45073.5.peg.2606"/>
<reference evidence="1 2" key="1">
    <citation type="submission" date="2015-11" db="EMBL/GenBank/DDBJ databases">
        <title>Genomic analysis of 38 Legionella species identifies large and diverse effector repertoires.</title>
        <authorList>
            <person name="Burstein D."/>
            <person name="Amaro F."/>
            <person name="Zusman T."/>
            <person name="Lifshitz Z."/>
            <person name="Cohen O."/>
            <person name="Gilbert J.A."/>
            <person name="Pupko T."/>
            <person name="Shuman H.A."/>
            <person name="Segal G."/>
        </authorList>
    </citation>
    <scope>NUCLEOTIDE SEQUENCE [LARGE SCALE GENOMIC DNA]</scope>
    <source>
        <strain evidence="1 2">CDC#1442-AUS-E</strain>
    </source>
</reference>
<name>A0A0W0XPG6_9GAMM</name>
<dbReference type="EMBL" id="LNYS01000022">
    <property type="protein sequence ID" value="KTD46539.1"/>
    <property type="molecule type" value="Genomic_DNA"/>
</dbReference>
<evidence type="ECO:0000313" key="1">
    <source>
        <dbReference type="EMBL" id="KTD46539.1"/>
    </source>
</evidence>
<sequence length="70" mass="7047">MSISLLEDKDVEVICGGDPSPGIIYNLTNNGGTVEVTAALQTGAVFAKVIGQIPGNDIPGVSIVPVGINP</sequence>
<keyword evidence="2" id="KW-1185">Reference proteome</keyword>
<dbReference type="RefSeq" id="WP_058508549.1">
    <property type="nucleotide sequence ID" value="NZ_CAAAIK010000008.1"/>
</dbReference>
<proteinExistence type="predicted"/>
<comment type="caution">
    <text evidence="1">The sequence shown here is derived from an EMBL/GenBank/DDBJ whole genome shotgun (WGS) entry which is preliminary data.</text>
</comment>